<keyword evidence="12" id="KW-0482">Metalloprotease</keyword>
<accession>A0A9P7VAQ7</accession>
<dbReference type="GO" id="GO:0005737">
    <property type="term" value="C:cytoplasm"/>
    <property type="evidence" value="ECO:0007669"/>
    <property type="project" value="UniProtKB-SubCell"/>
</dbReference>
<keyword evidence="19" id="KW-1185">Reference proteome</keyword>
<feature type="domain" description="RRM" evidence="16">
    <location>
        <begin position="258"/>
        <end position="332"/>
    </location>
</feature>
<dbReference type="GO" id="GO:0003723">
    <property type="term" value="F:RNA binding"/>
    <property type="evidence" value="ECO:0007669"/>
    <property type="project" value="UniProtKB-UniRule"/>
</dbReference>
<keyword evidence="7" id="KW-0645">Protease</keyword>
<dbReference type="GO" id="GO:0008180">
    <property type="term" value="C:COP9 signalosome"/>
    <property type="evidence" value="ECO:0007669"/>
    <property type="project" value="UniProtKB-KW"/>
</dbReference>
<evidence type="ECO:0000256" key="8">
    <source>
        <dbReference type="ARBA" id="ARBA00022723"/>
    </source>
</evidence>
<dbReference type="SMART" id="SM00360">
    <property type="entry name" value="RRM"/>
    <property type="match status" value="2"/>
</dbReference>
<evidence type="ECO:0000256" key="2">
    <source>
        <dbReference type="ARBA" id="ARBA00004496"/>
    </source>
</evidence>
<dbReference type="SUPFAM" id="SSF102712">
    <property type="entry name" value="JAB1/MPN domain"/>
    <property type="match status" value="1"/>
</dbReference>
<dbReference type="OrthoDB" id="605656at2759"/>
<evidence type="ECO:0000256" key="4">
    <source>
        <dbReference type="ARBA" id="ARBA00011098"/>
    </source>
</evidence>
<dbReference type="InterPro" id="IPR050242">
    <property type="entry name" value="JAMM_MPN+_peptidase_M67A"/>
</dbReference>
<dbReference type="GeneID" id="66118517"/>
<dbReference type="Pfam" id="PF00076">
    <property type="entry name" value="RRM_1"/>
    <property type="match status" value="2"/>
</dbReference>
<feature type="region of interest" description="Disordered" evidence="15">
    <location>
        <begin position="843"/>
        <end position="934"/>
    </location>
</feature>
<proteinExistence type="inferred from homology"/>
<comment type="caution">
    <text evidence="18">The sequence shown here is derived from an EMBL/GenBank/DDBJ whole genome shotgun (WGS) entry which is preliminary data.</text>
</comment>
<evidence type="ECO:0000256" key="10">
    <source>
        <dbReference type="ARBA" id="ARBA00022801"/>
    </source>
</evidence>
<keyword evidence="13" id="KW-0539">Nucleus</keyword>
<reference evidence="18" key="1">
    <citation type="submission" date="2021-03" db="EMBL/GenBank/DDBJ databases">
        <authorList>
            <person name="Palmer J.M."/>
        </authorList>
    </citation>
    <scope>NUCLEOTIDE SEQUENCE</scope>
    <source>
        <strain evidence="18">ARV_011</strain>
    </source>
</reference>
<evidence type="ECO:0000256" key="3">
    <source>
        <dbReference type="ARBA" id="ARBA00006008"/>
    </source>
</evidence>
<sequence>MSMSISDYSDDCKASDLFLNSSGKRLNHYDNFFNGATSLAISLPSAEEDSADTCLMSLCKETSNSTSKESLKPSNCVFVGGLPSGVREDKLQASVKALFQTFGTVASARVLKDEQLRPYAFVQYTNHKDYQEAIERGAGKKINGRYIRVEPAKINRSIFINTLDKMTASEVQEYLIPYGPLEQFEITDSNGHFKKKDSSHLKSLKYSNYFICRFILRIDAIKAYIGLTDKPEFAVEWVKNVYESPREQELASPIFDKYSIYVSRLSMNTTEKDLMDRFSQYGEIKELSHITKGTYAFAFIEFTDIDSAIGAVEGENHNIFHGKPIYVQFREISKFLISNEPELAPAPLFSSKGQNGSLFLQNSQNRSQTRQINRISSFNSKTAVFSSLRENQDLFSSENNSPRCQFGSNSYSKPKKENYKEGLFEESKPYLHHNYGSKKSRTRSRFDYGNENDSHTGMGYYYVLDDSYQHQPKNSHKQLLIDRPWRKDVHYFNKVYISSLALIKMAIHAKSGGSLEIMGMMTGKIVPSGIVVMDCYALPIEGTETRVNAQSEGYEFMVQYLESSKKIGREENIVGWYHSHPGYGCWLSGIDVATQALNQNFQDPYLAIVIDPLRGDTFGKVEIGCFRTFPPEHTAKKTVQPKKDDEPITKSILQEKKKRYHLSSTKSKDLGIHASRYYQIEIEVFKSSLDTDLLDFMATKQSWDSLLCSSDEVSKFNVSVELDQIEALNGILTKNSQEHNALADHSQLMLDRAKLTELYAGVFELLLSKRSAGSGVGGWLLSTPEDFPAEYSDMVAEGETDNNETPSHIRKVTNKISNNKRNPDDMVDDDLDAYKSTFDRGTFLGDIDEIGGEDQDQEPDTDTGTDAPEEDNGSTSDSEDDDANSMVEEQHTRVSMARRLLTRASRGINTPKGSSRERKWASLRSSSDGKDDQVSNNVYAVLESRLQQQNGNRVVNGHYHGGFNDKGRTLSQQIAARSLQEIYTAYIQERLFQK</sequence>
<evidence type="ECO:0000256" key="12">
    <source>
        <dbReference type="ARBA" id="ARBA00023049"/>
    </source>
</evidence>
<gene>
    <name evidence="18" type="primary">RRI1</name>
    <name evidence="18" type="ORF">KQ657_005143</name>
</gene>
<dbReference type="PROSITE" id="PS50249">
    <property type="entry name" value="MPN"/>
    <property type="match status" value="1"/>
</dbReference>
<evidence type="ECO:0000256" key="13">
    <source>
        <dbReference type="ARBA" id="ARBA00023242"/>
    </source>
</evidence>
<keyword evidence="14" id="KW-0694">RNA-binding</keyword>
<dbReference type="Gene3D" id="3.40.140.10">
    <property type="entry name" value="Cytidine Deaminase, domain 2"/>
    <property type="match status" value="1"/>
</dbReference>
<evidence type="ECO:0000256" key="5">
    <source>
        <dbReference type="ARBA" id="ARBA00014880"/>
    </source>
</evidence>
<dbReference type="RefSeq" id="XP_043049491.1">
    <property type="nucleotide sequence ID" value="XM_043195786.1"/>
</dbReference>
<protein>
    <recommendedName>
        <fullName evidence="5">COP9 signalosome complex subunit 5</fullName>
    </recommendedName>
</protein>
<evidence type="ECO:0000313" key="18">
    <source>
        <dbReference type="EMBL" id="KAG7193944.1"/>
    </source>
</evidence>
<evidence type="ECO:0000256" key="7">
    <source>
        <dbReference type="ARBA" id="ARBA00022670"/>
    </source>
</evidence>
<comment type="subunit">
    <text evidence="4">Component of the COP9 signalosome (CSN) complex.</text>
</comment>
<dbReference type="GO" id="GO:0046872">
    <property type="term" value="F:metal ion binding"/>
    <property type="evidence" value="ECO:0007669"/>
    <property type="project" value="UniProtKB-KW"/>
</dbReference>
<keyword evidence="10" id="KW-0378">Hydrolase</keyword>
<dbReference type="FunFam" id="3.40.140.10:FF:000203">
    <property type="entry name" value="COP9 signalosome complex subunit 5"/>
    <property type="match status" value="1"/>
</dbReference>
<organism evidence="18 19">
    <name type="scientific">Scheffersomyces spartinae</name>
    <dbReference type="NCBI Taxonomy" id="45513"/>
    <lineage>
        <taxon>Eukaryota</taxon>
        <taxon>Fungi</taxon>
        <taxon>Dikarya</taxon>
        <taxon>Ascomycota</taxon>
        <taxon>Saccharomycotina</taxon>
        <taxon>Pichiomycetes</taxon>
        <taxon>Debaryomycetaceae</taxon>
        <taxon>Scheffersomyces</taxon>
    </lineage>
</organism>
<dbReference type="AlphaFoldDB" id="A0A9P7VAQ7"/>
<keyword evidence="8" id="KW-0479">Metal-binding</keyword>
<evidence type="ECO:0000313" key="19">
    <source>
        <dbReference type="Proteomes" id="UP000790833"/>
    </source>
</evidence>
<dbReference type="GO" id="GO:0006508">
    <property type="term" value="P:proteolysis"/>
    <property type="evidence" value="ECO:0007669"/>
    <property type="project" value="UniProtKB-KW"/>
</dbReference>
<dbReference type="EMBL" id="JAHMUF010000009">
    <property type="protein sequence ID" value="KAG7193944.1"/>
    <property type="molecule type" value="Genomic_DNA"/>
</dbReference>
<dbReference type="PANTHER" id="PTHR10410">
    <property type="entry name" value="EUKARYOTIC TRANSLATION INITIATION FACTOR 3 -RELATED"/>
    <property type="match status" value="1"/>
</dbReference>
<dbReference type="Gene3D" id="3.30.70.330">
    <property type="match status" value="2"/>
</dbReference>
<evidence type="ECO:0000256" key="14">
    <source>
        <dbReference type="PROSITE-ProRule" id="PRU00176"/>
    </source>
</evidence>
<feature type="region of interest" description="Disordered" evidence="15">
    <location>
        <begin position="798"/>
        <end position="828"/>
    </location>
</feature>
<dbReference type="InterPro" id="IPR000555">
    <property type="entry name" value="JAMM/MPN+_dom"/>
</dbReference>
<dbReference type="GO" id="GO:0008237">
    <property type="term" value="F:metallopeptidase activity"/>
    <property type="evidence" value="ECO:0007669"/>
    <property type="project" value="UniProtKB-KW"/>
</dbReference>
<evidence type="ECO:0000259" key="17">
    <source>
        <dbReference type="PROSITE" id="PS50249"/>
    </source>
</evidence>
<comment type="subcellular location">
    <subcellularLocation>
        <location evidence="2">Cytoplasm</location>
    </subcellularLocation>
    <subcellularLocation>
        <location evidence="1">Nucleus</location>
    </subcellularLocation>
</comment>
<dbReference type="InterPro" id="IPR035979">
    <property type="entry name" value="RBD_domain_sf"/>
</dbReference>
<dbReference type="PROSITE" id="PS50102">
    <property type="entry name" value="RRM"/>
    <property type="match status" value="2"/>
</dbReference>
<feature type="domain" description="MPN" evidence="17">
    <location>
        <begin position="495"/>
        <end position="632"/>
    </location>
</feature>
<dbReference type="InterPro" id="IPR000504">
    <property type="entry name" value="RRM_dom"/>
</dbReference>
<evidence type="ECO:0000256" key="9">
    <source>
        <dbReference type="ARBA" id="ARBA00022790"/>
    </source>
</evidence>
<feature type="domain" description="RRM" evidence="16">
    <location>
        <begin position="75"/>
        <end position="154"/>
    </location>
</feature>
<dbReference type="Pfam" id="PF01398">
    <property type="entry name" value="JAB"/>
    <property type="match status" value="1"/>
</dbReference>
<dbReference type="Proteomes" id="UP000790833">
    <property type="component" value="Unassembled WGS sequence"/>
</dbReference>
<dbReference type="InterPro" id="IPR037518">
    <property type="entry name" value="MPN"/>
</dbReference>
<evidence type="ECO:0000256" key="15">
    <source>
        <dbReference type="SAM" id="MobiDB-lite"/>
    </source>
</evidence>
<dbReference type="CDD" id="cd08069">
    <property type="entry name" value="MPN_RPN11_CSN5"/>
    <property type="match status" value="1"/>
</dbReference>
<keyword evidence="11" id="KW-0862">Zinc</keyword>
<feature type="compositionally biased region" description="Acidic residues" evidence="15">
    <location>
        <begin position="846"/>
        <end position="883"/>
    </location>
</feature>
<evidence type="ECO:0000259" key="16">
    <source>
        <dbReference type="PROSITE" id="PS50102"/>
    </source>
</evidence>
<keyword evidence="9" id="KW-0736">Signalosome</keyword>
<name>A0A9P7VAQ7_9ASCO</name>
<keyword evidence="6" id="KW-0963">Cytoplasm</keyword>
<evidence type="ECO:0000256" key="1">
    <source>
        <dbReference type="ARBA" id="ARBA00004123"/>
    </source>
</evidence>
<evidence type="ECO:0000256" key="11">
    <source>
        <dbReference type="ARBA" id="ARBA00022833"/>
    </source>
</evidence>
<dbReference type="SMART" id="SM00232">
    <property type="entry name" value="JAB_MPN"/>
    <property type="match status" value="1"/>
</dbReference>
<dbReference type="InterPro" id="IPR012677">
    <property type="entry name" value="Nucleotide-bd_a/b_plait_sf"/>
</dbReference>
<evidence type="ECO:0000256" key="6">
    <source>
        <dbReference type="ARBA" id="ARBA00022490"/>
    </source>
</evidence>
<dbReference type="SUPFAM" id="SSF54928">
    <property type="entry name" value="RNA-binding domain, RBD"/>
    <property type="match status" value="2"/>
</dbReference>
<comment type="similarity">
    <text evidence="3">Belongs to the peptidase M67A family. CSN5 subfamily.</text>
</comment>